<dbReference type="OrthoDB" id="2019015at2759"/>
<name>A0A166ILM9_9AGAM</name>
<accession>A0A166ILM9</accession>
<gene>
    <name evidence="1" type="ORF">FIBSPDRAFT_955015</name>
</gene>
<proteinExistence type="predicted"/>
<evidence type="ECO:0000313" key="1">
    <source>
        <dbReference type="EMBL" id="KZP19955.1"/>
    </source>
</evidence>
<protein>
    <submittedName>
        <fullName evidence="1">Uncharacterized protein</fullName>
    </submittedName>
</protein>
<dbReference type="EMBL" id="KV417559">
    <property type="protein sequence ID" value="KZP19955.1"/>
    <property type="molecule type" value="Genomic_DNA"/>
</dbReference>
<dbReference type="AlphaFoldDB" id="A0A166ILM9"/>
<organism evidence="1 2">
    <name type="scientific">Athelia psychrophila</name>
    <dbReference type="NCBI Taxonomy" id="1759441"/>
    <lineage>
        <taxon>Eukaryota</taxon>
        <taxon>Fungi</taxon>
        <taxon>Dikarya</taxon>
        <taxon>Basidiomycota</taxon>
        <taxon>Agaricomycotina</taxon>
        <taxon>Agaricomycetes</taxon>
        <taxon>Agaricomycetidae</taxon>
        <taxon>Atheliales</taxon>
        <taxon>Atheliaceae</taxon>
        <taxon>Athelia</taxon>
    </lineage>
</organism>
<sequence>METVDEPALTADADAALKILRKHASWKETRDLQDASVTHSDAQYIGEYYRLKYDATLRSTTHEE</sequence>
<reference evidence="1 2" key="1">
    <citation type="journal article" date="2016" name="Mol. Biol. Evol.">
        <title>Comparative Genomics of Early-Diverging Mushroom-Forming Fungi Provides Insights into the Origins of Lignocellulose Decay Capabilities.</title>
        <authorList>
            <person name="Nagy L.G."/>
            <person name="Riley R."/>
            <person name="Tritt A."/>
            <person name="Adam C."/>
            <person name="Daum C."/>
            <person name="Floudas D."/>
            <person name="Sun H."/>
            <person name="Yadav J.S."/>
            <person name="Pangilinan J."/>
            <person name="Larsson K.H."/>
            <person name="Matsuura K."/>
            <person name="Barry K."/>
            <person name="Labutti K."/>
            <person name="Kuo R."/>
            <person name="Ohm R.A."/>
            <person name="Bhattacharya S.S."/>
            <person name="Shirouzu T."/>
            <person name="Yoshinaga Y."/>
            <person name="Martin F.M."/>
            <person name="Grigoriev I.V."/>
            <person name="Hibbett D.S."/>
        </authorList>
    </citation>
    <scope>NUCLEOTIDE SEQUENCE [LARGE SCALE GENOMIC DNA]</scope>
    <source>
        <strain evidence="1 2">CBS 109695</strain>
    </source>
</reference>
<keyword evidence="2" id="KW-1185">Reference proteome</keyword>
<dbReference type="Proteomes" id="UP000076532">
    <property type="component" value="Unassembled WGS sequence"/>
</dbReference>
<evidence type="ECO:0000313" key="2">
    <source>
        <dbReference type="Proteomes" id="UP000076532"/>
    </source>
</evidence>